<dbReference type="EMBL" id="JACXVP010000008">
    <property type="protein sequence ID" value="KAG5591788.1"/>
    <property type="molecule type" value="Genomic_DNA"/>
</dbReference>
<comment type="caution">
    <text evidence="2">The sequence shown here is derived from an EMBL/GenBank/DDBJ whole genome shotgun (WGS) entry which is preliminary data.</text>
</comment>
<evidence type="ECO:0000313" key="3">
    <source>
        <dbReference type="Proteomes" id="UP000824120"/>
    </source>
</evidence>
<reference evidence="2 3" key="1">
    <citation type="submission" date="2020-09" db="EMBL/GenBank/DDBJ databases">
        <title>De no assembly of potato wild relative species, Solanum commersonii.</title>
        <authorList>
            <person name="Cho K."/>
        </authorList>
    </citation>
    <scope>NUCLEOTIDE SEQUENCE [LARGE SCALE GENOMIC DNA]</scope>
    <source>
        <strain evidence="2">LZ3.2</strain>
        <tissue evidence="2">Leaf</tissue>
    </source>
</reference>
<feature type="coiled-coil region" evidence="1">
    <location>
        <begin position="185"/>
        <end position="219"/>
    </location>
</feature>
<accession>A0A9J5XX85</accession>
<organism evidence="2 3">
    <name type="scientific">Solanum commersonii</name>
    <name type="common">Commerson's wild potato</name>
    <name type="synonym">Commerson's nightshade</name>
    <dbReference type="NCBI Taxonomy" id="4109"/>
    <lineage>
        <taxon>Eukaryota</taxon>
        <taxon>Viridiplantae</taxon>
        <taxon>Streptophyta</taxon>
        <taxon>Embryophyta</taxon>
        <taxon>Tracheophyta</taxon>
        <taxon>Spermatophyta</taxon>
        <taxon>Magnoliopsida</taxon>
        <taxon>eudicotyledons</taxon>
        <taxon>Gunneridae</taxon>
        <taxon>Pentapetalae</taxon>
        <taxon>asterids</taxon>
        <taxon>lamiids</taxon>
        <taxon>Solanales</taxon>
        <taxon>Solanaceae</taxon>
        <taxon>Solanoideae</taxon>
        <taxon>Solaneae</taxon>
        <taxon>Solanum</taxon>
    </lineage>
</organism>
<keyword evidence="3" id="KW-1185">Reference proteome</keyword>
<sequence length="279" mass="31938">MRSRKKSILPRKIIKNGKGRKLKEKKEGLKEGKARKGFINLNANMTSQILATNVEDLAIMQGIGNQIQDIAAKKNPLQVKISKSSEEDCLPCQQGLECDKEGEEEDDIYKIYSQFKEWSINVIDNDKIIELLQTVKDPEIRAQIIDKISNTTSTSKNHITEEIPTKDGSYTMAKVKNLLLERRKLISSLTTINDLKQEIDNLKEDIRHLKEKNVIIEVRLDSFETRKNLINNSASSSFYEGESNNLDFLKNLNFGNTKGDFLQSLKAFTSQKFYTKSRF</sequence>
<keyword evidence="1" id="KW-0175">Coiled coil</keyword>
<dbReference type="Proteomes" id="UP000824120">
    <property type="component" value="Chromosome 8"/>
</dbReference>
<dbReference type="AlphaFoldDB" id="A0A9J5XX85"/>
<evidence type="ECO:0000313" key="2">
    <source>
        <dbReference type="EMBL" id="KAG5591788.1"/>
    </source>
</evidence>
<proteinExistence type="predicted"/>
<evidence type="ECO:0000256" key="1">
    <source>
        <dbReference type="SAM" id="Coils"/>
    </source>
</evidence>
<protein>
    <submittedName>
        <fullName evidence="2">Uncharacterized protein</fullName>
    </submittedName>
</protein>
<name>A0A9J5XX85_SOLCO</name>
<gene>
    <name evidence="2" type="ORF">H5410_042302</name>
</gene>
<dbReference type="OrthoDB" id="10605553at2759"/>